<dbReference type="Pfam" id="PF13416">
    <property type="entry name" value="SBP_bac_8"/>
    <property type="match status" value="1"/>
</dbReference>
<reference evidence="3" key="1">
    <citation type="submission" date="2016-09" db="EMBL/GenBank/DDBJ databases">
        <authorList>
            <person name="Gulvik C.A."/>
        </authorList>
    </citation>
    <scope>NUCLEOTIDE SEQUENCE [LARGE SCALE GENOMIC DNA]</scope>
    <source>
        <strain evidence="3">DSM 23328</strain>
    </source>
</reference>
<proteinExistence type="predicted"/>
<keyword evidence="3" id="KW-1185">Reference proteome</keyword>
<dbReference type="Gene3D" id="3.40.190.10">
    <property type="entry name" value="Periplasmic binding protein-like II"/>
    <property type="match status" value="2"/>
</dbReference>
<keyword evidence="1" id="KW-0732">Signal</keyword>
<dbReference type="PROSITE" id="PS51257">
    <property type="entry name" value="PROKAR_LIPOPROTEIN"/>
    <property type="match status" value="1"/>
</dbReference>
<dbReference type="InterPro" id="IPR006059">
    <property type="entry name" value="SBP"/>
</dbReference>
<sequence length="354" mass="39408">MRMKKLNVRIVGMILAILFVFAGCSSNESKKGETEKNENLIIYTNANSDGRGEWLEEKAKEKGFDITLVTGGGADITSRLIAEKNNPNADIVYGLNSLFYEQLKSEDILTEFVPTWASENPKDMNDANGYYHGIVTQALLLAYNEEKIPKDQAPKSYLDLIENASFKGKYEAPIKLDQATPRIILSSILVQYKDKNGELGISDKGWKAVETFLKNGERVPEGDDFYALLASGDIPIGTLVSGTLQAKEEQYGIPAQIVSPKGIGSPSVIESVALVNGSKKTEKAKEFIEWFGSAEVQGEFSEKFNAMPTNEKAAKKVPKDVQKLFDQIEIQDLDWTFISENIDQWMEKLELEIL</sequence>
<dbReference type="PANTHER" id="PTHR30006:SF2">
    <property type="entry name" value="ABC TRANSPORTER SUBSTRATE-BINDING PROTEIN"/>
    <property type="match status" value="1"/>
</dbReference>
<comment type="caution">
    <text evidence="2">The sequence shown here is derived from an EMBL/GenBank/DDBJ whole genome shotgun (WGS) entry which is preliminary data.</text>
</comment>
<dbReference type="GO" id="GO:0015888">
    <property type="term" value="P:thiamine transport"/>
    <property type="evidence" value="ECO:0007669"/>
    <property type="project" value="TreeGrafter"/>
</dbReference>
<dbReference type="GO" id="GO:0030975">
    <property type="term" value="F:thiamine binding"/>
    <property type="evidence" value="ECO:0007669"/>
    <property type="project" value="TreeGrafter"/>
</dbReference>
<dbReference type="GO" id="GO:0030976">
    <property type="term" value="F:thiamine pyrophosphate binding"/>
    <property type="evidence" value="ECO:0007669"/>
    <property type="project" value="TreeGrafter"/>
</dbReference>
<accession>A0A1E5GA35</accession>
<gene>
    <name evidence="2" type="ORF">BCR21_14610</name>
</gene>
<dbReference type="EMBL" id="MIJZ01000016">
    <property type="protein sequence ID" value="OEG09576.1"/>
    <property type="molecule type" value="Genomic_DNA"/>
</dbReference>
<organism evidence="2 3">
    <name type="scientific">Enterococcus ureasiticus</name>
    <dbReference type="NCBI Taxonomy" id="903984"/>
    <lineage>
        <taxon>Bacteria</taxon>
        <taxon>Bacillati</taxon>
        <taxon>Bacillota</taxon>
        <taxon>Bacilli</taxon>
        <taxon>Lactobacillales</taxon>
        <taxon>Enterococcaceae</taxon>
        <taxon>Enterococcus</taxon>
    </lineage>
</organism>
<dbReference type="GO" id="GO:0030288">
    <property type="term" value="C:outer membrane-bounded periplasmic space"/>
    <property type="evidence" value="ECO:0007669"/>
    <property type="project" value="TreeGrafter"/>
</dbReference>
<dbReference type="AlphaFoldDB" id="A0A1E5GA35"/>
<evidence type="ECO:0000313" key="2">
    <source>
        <dbReference type="EMBL" id="OEG09576.1"/>
    </source>
</evidence>
<dbReference type="STRING" id="903984.BCR21_14610"/>
<evidence type="ECO:0000256" key="1">
    <source>
        <dbReference type="ARBA" id="ARBA00022729"/>
    </source>
</evidence>
<protein>
    <submittedName>
        <fullName evidence="2">ABC transporter substrate-binding protein</fullName>
    </submittedName>
</protein>
<evidence type="ECO:0000313" key="3">
    <source>
        <dbReference type="Proteomes" id="UP000094068"/>
    </source>
</evidence>
<dbReference type="SUPFAM" id="SSF53850">
    <property type="entry name" value="Periplasmic binding protein-like II"/>
    <property type="match status" value="1"/>
</dbReference>
<name>A0A1E5GA35_9ENTE</name>
<dbReference type="Proteomes" id="UP000094068">
    <property type="component" value="Unassembled WGS sequence"/>
</dbReference>
<dbReference type="PANTHER" id="PTHR30006">
    <property type="entry name" value="THIAMINE-BINDING PERIPLASMIC PROTEIN-RELATED"/>
    <property type="match status" value="1"/>
</dbReference>